<feature type="domain" description="ATPase" evidence="1">
    <location>
        <begin position="4"/>
        <end position="185"/>
    </location>
</feature>
<evidence type="ECO:0000259" key="1">
    <source>
        <dbReference type="Pfam" id="PF01637"/>
    </source>
</evidence>
<dbReference type="Gene3D" id="3.40.50.300">
    <property type="entry name" value="P-loop containing nucleotide triphosphate hydrolases"/>
    <property type="match status" value="1"/>
</dbReference>
<dbReference type="InterPro" id="IPR011579">
    <property type="entry name" value="ATPase_dom"/>
</dbReference>
<dbReference type="SUPFAM" id="SSF52540">
    <property type="entry name" value="P-loop containing nucleoside triphosphate hydrolases"/>
    <property type="match status" value="1"/>
</dbReference>
<comment type="caution">
    <text evidence="2">The sequence shown here is derived from an EMBL/GenBank/DDBJ whole genome shotgun (WGS) entry which is preliminary data.</text>
</comment>
<dbReference type="AlphaFoldDB" id="X0T4V6"/>
<sequence length="189" mass="22102">MPKFIGRKNELKSLIDLLKLNIAVFIVVRGRRRIGKTRLLEEYSKNFDEVFIFSGLPPEENTTNETQLKEFLKQLKRQLPNENFEMGDWGDLFWQLSRYVQKGRVLIILDEISWMGSKDPDFLGKLKNAWDLYFKNNDQLALAVSGSASSWIERNLLHSTGFVGRVSLDMILEEMPLKDCLEFWDDQSH</sequence>
<reference evidence="2" key="1">
    <citation type="journal article" date="2014" name="Front. Microbiol.">
        <title>High frequency of phylogenetically diverse reductive dehalogenase-homologous genes in deep subseafloor sedimentary metagenomes.</title>
        <authorList>
            <person name="Kawai M."/>
            <person name="Futagami T."/>
            <person name="Toyoda A."/>
            <person name="Takaki Y."/>
            <person name="Nishi S."/>
            <person name="Hori S."/>
            <person name="Arai W."/>
            <person name="Tsubouchi T."/>
            <person name="Morono Y."/>
            <person name="Uchiyama I."/>
            <person name="Ito T."/>
            <person name="Fujiyama A."/>
            <person name="Inagaki F."/>
            <person name="Takami H."/>
        </authorList>
    </citation>
    <scope>NUCLEOTIDE SEQUENCE</scope>
    <source>
        <strain evidence="2">Expedition CK06-06</strain>
    </source>
</reference>
<accession>X0T4V6</accession>
<gene>
    <name evidence="2" type="ORF">S01H1_11928</name>
</gene>
<organism evidence="2">
    <name type="scientific">marine sediment metagenome</name>
    <dbReference type="NCBI Taxonomy" id="412755"/>
    <lineage>
        <taxon>unclassified sequences</taxon>
        <taxon>metagenomes</taxon>
        <taxon>ecological metagenomes</taxon>
    </lineage>
</organism>
<evidence type="ECO:0000313" key="2">
    <source>
        <dbReference type="EMBL" id="GAF83212.1"/>
    </source>
</evidence>
<dbReference type="PANTHER" id="PTHR34704:SF1">
    <property type="entry name" value="ATPASE"/>
    <property type="match status" value="1"/>
</dbReference>
<dbReference type="GO" id="GO:0005524">
    <property type="term" value="F:ATP binding"/>
    <property type="evidence" value="ECO:0007669"/>
    <property type="project" value="InterPro"/>
</dbReference>
<protein>
    <recommendedName>
        <fullName evidence="1">ATPase domain-containing protein</fullName>
    </recommendedName>
</protein>
<dbReference type="EMBL" id="BARS01006099">
    <property type="protein sequence ID" value="GAF83212.1"/>
    <property type="molecule type" value="Genomic_DNA"/>
</dbReference>
<name>X0T4V6_9ZZZZ</name>
<dbReference type="InterPro" id="IPR027417">
    <property type="entry name" value="P-loop_NTPase"/>
</dbReference>
<dbReference type="Pfam" id="PF01637">
    <property type="entry name" value="ATPase_2"/>
    <property type="match status" value="1"/>
</dbReference>
<feature type="non-terminal residue" evidence="2">
    <location>
        <position position="189"/>
    </location>
</feature>
<proteinExistence type="predicted"/>
<dbReference type="PANTHER" id="PTHR34704">
    <property type="entry name" value="ATPASE"/>
    <property type="match status" value="1"/>
</dbReference>